<evidence type="ECO:0000313" key="1">
    <source>
        <dbReference type="EMBL" id="CAD8105039.1"/>
    </source>
</evidence>
<organism evidence="1 2">
    <name type="scientific">Paramecium sonneborni</name>
    <dbReference type="NCBI Taxonomy" id="65129"/>
    <lineage>
        <taxon>Eukaryota</taxon>
        <taxon>Sar</taxon>
        <taxon>Alveolata</taxon>
        <taxon>Ciliophora</taxon>
        <taxon>Intramacronucleata</taxon>
        <taxon>Oligohymenophorea</taxon>
        <taxon>Peniculida</taxon>
        <taxon>Parameciidae</taxon>
        <taxon>Paramecium</taxon>
    </lineage>
</organism>
<dbReference type="EMBL" id="CAJJDN010000083">
    <property type="protein sequence ID" value="CAD8105039.1"/>
    <property type="molecule type" value="Genomic_DNA"/>
</dbReference>
<reference evidence="1" key="1">
    <citation type="submission" date="2021-01" db="EMBL/GenBank/DDBJ databases">
        <authorList>
            <consortium name="Genoscope - CEA"/>
            <person name="William W."/>
        </authorList>
    </citation>
    <scope>NUCLEOTIDE SEQUENCE</scope>
</reference>
<dbReference type="Proteomes" id="UP000692954">
    <property type="component" value="Unassembled WGS sequence"/>
</dbReference>
<protein>
    <submittedName>
        <fullName evidence="1">Uncharacterized protein</fullName>
    </submittedName>
</protein>
<name>A0A8S1PQU4_9CILI</name>
<proteinExistence type="predicted"/>
<keyword evidence="2" id="KW-1185">Reference proteome</keyword>
<gene>
    <name evidence="1" type="ORF">PSON_ATCC_30995.1.T0830156</name>
</gene>
<evidence type="ECO:0000313" key="2">
    <source>
        <dbReference type="Proteomes" id="UP000692954"/>
    </source>
</evidence>
<accession>A0A8S1PQU4</accession>
<dbReference type="AlphaFoldDB" id="A0A8S1PQU4"/>
<comment type="caution">
    <text evidence="1">The sequence shown here is derived from an EMBL/GenBank/DDBJ whole genome shotgun (WGS) entry which is preliminary data.</text>
</comment>
<sequence length="71" mass="8303">MLCPNPTQRLSINELRENNLIRRITRRYELLHAMSSMTEIPKSSQINNFTKDIETKTFSIEVPQIPSQKSL</sequence>